<evidence type="ECO:0000256" key="6">
    <source>
        <dbReference type="ARBA" id="ARBA00012756"/>
    </source>
</evidence>
<evidence type="ECO:0000256" key="2">
    <source>
        <dbReference type="ARBA" id="ARBA00001913"/>
    </source>
</evidence>
<dbReference type="Pfam" id="PF02837">
    <property type="entry name" value="Glyco_hydro_2_N"/>
    <property type="match status" value="1"/>
</dbReference>
<dbReference type="AlphaFoldDB" id="A0A1H3AIB9"/>
<evidence type="ECO:0000313" key="14">
    <source>
        <dbReference type="EMBL" id="SDX29345.1"/>
    </source>
</evidence>
<dbReference type="PROSITE" id="PS00608">
    <property type="entry name" value="GLYCOSYL_HYDROL_F2_2"/>
    <property type="match status" value="1"/>
</dbReference>
<accession>A0A1H3AIB9</accession>
<dbReference type="Gene3D" id="2.70.98.10">
    <property type="match status" value="1"/>
</dbReference>
<keyword evidence="8 12" id="KW-0378">Hydrolase</keyword>
<proteinExistence type="inferred from homology"/>
<comment type="cofactor">
    <cofactor evidence="2">
        <name>Ca(2+)</name>
        <dbReference type="ChEBI" id="CHEBI:29108"/>
    </cofactor>
</comment>
<reference evidence="14 15" key="1">
    <citation type="submission" date="2016-10" db="EMBL/GenBank/DDBJ databases">
        <authorList>
            <person name="de Groot N.N."/>
        </authorList>
    </citation>
    <scope>NUCLEOTIDE SEQUENCE [LARGE SCALE GENOMIC DNA]</scope>
    <source>
        <strain evidence="14 15">DSM 24956</strain>
    </source>
</reference>
<name>A0A1H3AIB9_9FLAO</name>
<dbReference type="InterPro" id="IPR013783">
    <property type="entry name" value="Ig-like_fold"/>
</dbReference>
<dbReference type="InterPro" id="IPR036156">
    <property type="entry name" value="Beta-gal/glucu_dom_sf"/>
</dbReference>
<evidence type="ECO:0000259" key="13">
    <source>
        <dbReference type="SMART" id="SM01038"/>
    </source>
</evidence>
<dbReference type="EMBL" id="FNNJ01000004">
    <property type="protein sequence ID" value="SDX29345.1"/>
    <property type="molecule type" value="Genomic_DNA"/>
</dbReference>
<dbReference type="InterPro" id="IPR006104">
    <property type="entry name" value="Glyco_hydro_2_N"/>
</dbReference>
<evidence type="ECO:0000256" key="9">
    <source>
        <dbReference type="ARBA" id="ARBA00022837"/>
    </source>
</evidence>
<keyword evidence="15" id="KW-1185">Reference proteome</keyword>
<dbReference type="Pfam" id="PF16353">
    <property type="entry name" value="LacZ_4"/>
    <property type="match status" value="1"/>
</dbReference>
<dbReference type="Pfam" id="PF02836">
    <property type="entry name" value="Glyco_hydro_2_C"/>
    <property type="match status" value="1"/>
</dbReference>
<gene>
    <name evidence="14" type="ORF">SAMN05444411_104133</name>
</gene>
<dbReference type="GO" id="GO:0030246">
    <property type="term" value="F:carbohydrate binding"/>
    <property type="evidence" value="ECO:0007669"/>
    <property type="project" value="InterPro"/>
</dbReference>
<keyword evidence="9" id="KW-0106">Calcium</keyword>
<dbReference type="GO" id="GO:0004565">
    <property type="term" value="F:beta-galactosidase activity"/>
    <property type="evidence" value="ECO:0007669"/>
    <property type="project" value="UniProtKB-EC"/>
</dbReference>
<dbReference type="OrthoDB" id="9801077at2"/>
<dbReference type="Gene3D" id="2.60.120.260">
    <property type="entry name" value="Galactose-binding domain-like"/>
    <property type="match status" value="1"/>
</dbReference>
<evidence type="ECO:0000313" key="15">
    <source>
        <dbReference type="Proteomes" id="UP000199595"/>
    </source>
</evidence>
<dbReference type="GO" id="GO:0009341">
    <property type="term" value="C:beta-galactosidase complex"/>
    <property type="evidence" value="ECO:0007669"/>
    <property type="project" value="InterPro"/>
</dbReference>
<evidence type="ECO:0000256" key="3">
    <source>
        <dbReference type="ARBA" id="ARBA00001959"/>
    </source>
</evidence>
<dbReference type="Gene3D" id="3.20.20.80">
    <property type="entry name" value="Glycosidases"/>
    <property type="match status" value="1"/>
</dbReference>
<dbReference type="SUPFAM" id="SSF51445">
    <property type="entry name" value="(Trans)glycosidases"/>
    <property type="match status" value="1"/>
</dbReference>
<organism evidence="14 15">
    <name type="scientific">Lutibacter oricola</name>
    <dbReference type="NCBI Taxonomy" id="762486"/>
    <lineage>
        <taxon>Bacteria</taxon>
        <taxon>Pseudomonadati</taxon>
        <taxon>Bacteroidota</taxon>
        <taxon>Flavobacteriia</taxon>
        <taxon>Flavobacteriales</taxon>
        <taxon>Flavobacteriaceae</taxon>
        <taxon>Lutibacter</taxon>
    </lineage>
</organism>
<dbReference type="PANTHER" id="PTHR46323">
    <property type="entry name" value="BETA-GALACTOSIDASE"/>
    <property type="match status" value="1"/>
</dbReference>
<evidence type="ECO:0000256" key="10">
    <source>
        <dbReference type="ARBA" id="ARBA00023295"/>
    </source>
</evidence>
<dbReference type="SMART" id="SM01038">
    <property type="entry name" value="Bgal_small_N"/>
    <property type="match status" value="1"/>
</dbReference>
<evidence type="ECO:0000256" key="5">
    <source>
        <dbReference type="ARBA" id="ARBA00011245"/>
    </source>
</evidence>
<dbReference type="InterPro" id="IPR023232">
    <property type="entry name" value="Glyco_hydro_2_AS"/>
</dbReference>
<evidence type="ECO:0000256" key="11">
    <source>
        <dbReference type="ARBA" id="ARBA00032230"/>
    </source>
</evidence>
<comment type="similarity">
    <text evidence="4 12">Belongs to the glycosyl hydrolase 2 family.</text>
</comment>
<dbReference type="InterPro" id="IPR006101">
    <property type="entry name" value="Glyco_hydro_2"/>
</dbReference>
<dbReference type="FunFam" id="3.20.20.80:FF:000018">
    <property type="entry name" value="Beta-galactosidase"/>
    <property type="match status" value="1"/>
</dbReference>
<dbReference type="InterPro" id="IPR014718">
    <property type="entry name" value="GH-type_carb-bd"/>
</dbReference>
<comment type="catalytic activity">
    <reaction evidence="1 12">
        <text>Hydrolysis of terminal non-reducing beta-D-galactose residues in beta-D-galactosides.</text>
        <dbReference type="EC" id="3.2.1.23"/>
    </reaction>
</comment>
<dbReference type="Pfam" id="PF00703">
    <property type="entry name" value="Glyco_hydro_2"/>
    <property type="match status" value="1"/>
</dbReference>
<comment type="subunit">
    <text evidence="5">Monomer.</text>
</comment>
<dbReference type="EC" id="3.2.1.23" evidence="6 12"/>
<dbReference type="Gene3D" id="2.60.40.10">
    <property type="entry name" value="Immunoglobulins"/>
    <property type="match status" value="2"/>
</dbReference>
<protein>
    <recommendedName>
        <fullName evidence="7 12">Beta-galactosidase</fullName>
        <ecNumber evidence="6 12">3.2.1.23</ecNumber>
    </recommendedName>
    <alternativeName>
        <fullName evidence="11 12">Lactase</fullName>
    </alternativeName>
</protein>
<dbReference type="InterPro" id="IPR011013">
    <property type="entry name" value="Gal_mutarotase_sf_dom"/>
</dbReference>
<dbReference type="PROSITE" id="PS00719">
    <property type="entry name" value="GLYCOSYL_HYDROL_F2_1"/>
    <property type="match status" value="1"/>
</dbReference>
<dbReference type="InterPro" id="IPR006102">
    <property type="entry name" value="Ig-like_GH2"/>
</dbReference>
<dbReference type="InterPro" id="IPR017853">
    <property type="entry name" value="GH"/>
</dbReference>
<dbReference type="PANTHER" id="PTHR46323:SF2">
    <property type="entry name" value="BETA-GALACTOSIDASE"/>
    <property type="match status" value="1"/>
</dbReference>
<dbReference type="InterPro" id="IPR050347">
    <property type="entry name" value="Bact_Beta-galactosidase"/>
</dbReference>
<keyword evidence="10 12" id="KW-0326">Glycosidase</keyword>
<evidence type="ECO:0000256" key="1">
    <source>
        <dbReference type="ARBA" id="ARBA00001412"/>
    </source>
</evidence>
<dbReference type="InterPro" id="IPR032312">
    <property type="entry name" value="LacZ_4"/>
</dbReference>
<dbReference type="RefSeq" id="WP_090122961.1">
    <property type="nucleotide sequence ID" value="NZ_FNNJ01000004.1"/>
</dbReference>
<dbReference type="Pfam" id="PF02929">
    <property type="entry name" value="Bgal_small_N"/>
    <property type="match status" value="1"/>
</dbReference>
<dbReference type="InterPro" id="IPR004199">
    <property type="entry name" value="B-gal_small/dom_5"/>
</dbReference>
<sequence length="1086" mass="124662">MKNITTLVLTLFFTTVIFSQQKNDWENPNVNQINRLPSTATFYNFENESQALAGEREVSKYYKSLNGDWKFSWVANPADASKTFQEVSFDASSWDVIDVPSNWEMKGYGTPIYTNSTYPFFNDYPFINHHDNPVGHYIKSFEVDASWRDKDVILHFGGVSSAYYVWVNGKFVGYSEDTRLSAEFDITKHLVNGKNKVAVKVFRWSDGSYLEAQDHWRMSGIEREVYLKAIPKVRLNDFTVRTDFDTNYENALLQVRPKLIANIKNKYVAKIGEFGNTNLKTTVDNWELITELRDAEGNKVGESTTTKFKKIFGEFYPQRDNVYFGLIETEVKAPKQWSSDNPYLYTLLFEVKDDKGNSIQHTSTKVGFREVKIDERGRFLVNGNPVKMIGVNRHDHDHINGKTVSRVDMEEDVKLMKQFNFNAVRTSHYPNDPYFYDLCDKYGIYVMDEANLETHGVRGLLSNVPEWSNAYLERAVRMVERDKNHPSIVIWSLGNESGTGPNHAAMASWIKEFDSTRYIHYEGAQGIPSHPDYKKNFFQHGKGNPSDSPWVDMISRMYPQPAELQALIDDTAEFKHIPVLMCEYAHAMGNSVGNMKTYWDVIYKNDRALGGYIWDWIDQGILRKDENGKEYYAYGGSYGDTPNDGSFCINGIIASDRTPKPEIYECKKVNQPVVITAVNTLKGEFEILNRHHAIDLSKYDLYWNITENGKVIQQGNVLSLNTKPYKTSKLRIDFKKPKLKTASEYYINIQGKLKENELWENKGYVVFEEQFKMDYKVAQPSTLKSNRNLIVSETKSLINVSNTYVSLEVNKTTGYISKYKINGANILKTPLKLNFWRAETENDEAYRKSMKLESELDWMKAGDRLKIKNTTVKSDEKGKAVIRVEGVIENPKADVNLTYTVLGSGEVKVDYNTIIDNGAPNAPRIGMTFDISKNFGKLKYLGKGPQANYSDRQYGSHIGLYSGKPENINYKYVYPEEYGNHTGTSWFSLLDIRNKGIVVKGDQPINFSVISYGIDNLQEAKFLNELKERDVYTVNIDLSQQGVGGDNTWSHRAQAHEAYLNKPGTYNYSFYLVPFNSKVKPERIKF</sequence>
<dbReference type="GO" id="GO:0005990">
    <property type="term" value="P:lactose catabolic process"/>
    <property type="evidence" value="ECO:0007669"/>
    <property type="project" value="TreeGrafter"/>
</dbReference>
<feature type="domain" description="Beta galactosidase small chain/" evidence="13">
    <location>
        <begin position="799"/>
        <end position="1073"/>
    </location>
</feature>
<evidence type="ECO:0000256" key="12">
    <source>
        <dbReference type="RuleBase" id="RU361154"/>
    </source>
</evidence>
<dbReference type="SUPFAM" id="SSF49785">
    <property type="entry name" value="Galactose-binding domain-like"/>
    <property type="match status" value="1"/>
</dbReference>
<dbReference type="SUPFAM" id="SSF49303">
    <property type="entry name" value="beta-Galactosidase/glucuronidase domain"/>
    <property type="match status" value="2"/>
</dbReference>
<dbReference type="SUPFAM" id="SSF74650">
    <property type="entry name" value="Galactose mutarotase-like"/>
    <property type="match status" value="1"/>
</dbReference>
<dbReference type="InterPro" id="IPR006103">
    <property type="entry name" value="Glyco_hydro_2_cat"/>
</dbReference>
<dbReference type="InterPro" id="IPR008979">
    <property type="entry name" value="Galactose-bd-like_sf"/>
</dbReference>
<dbReference type="Proteomes" id="UP000199595">
    <property type="component" value="Unassembled WGS sequence"/>
</dbReference>
<evidence type="ECO:0000256" key="4">
    <source>
        <dbReference type="ARBA" id="ARBA00007401"/>
    </source>
</evidence>
<dbReference type="STRING" id="762486.SAMN05444411_104133"/>
<evidence type="ECO:0000256" key="8">
    <source>
        <dbReference type="ARBA" id="ARBA00022801"/>
    </source>
</evidence>
<comment type="cofactor">
    <cofactor evidence="3">
        <name>Na(+)</name>
        <dbReference type="ChEBI" id="CHEBI:29101"/>
    </cofactor>
</comment>
<dbReference type="InterPro" id="IPR023230">
    <property type="entry name" value="Glyco_hydro_2_CS"/>
</dbReference>
<dbReference type="PRINTS" id="PR00132">
    <property type="entry name" value="GLHYDRLASE2"/>
</dbReference>
<evidence type="ECO:0000256" key="7">
    <source>
        <dbReference type="ARBA" id="ARBA00013303"/>
    </source>
</evidence>